<keyword evidence="4" id="KW-0325">Glycoprotein</keyword>
<keyword evidence="3" id="KW-0926">Vacuole</keyword>
<dbReference type="Pfam" id="PF03088">
    <property type="entry name" value="Str_synth"/>
    <property type="match status" value="1"/>
</dbReference>
<evidence type="ECO:0000256" key="2">
    <source>
        <dbReference type="ARBA" id="ARBA00009191"/>
    </source>
</evidence>
<evidence type="ECO:0000259" key="5">
    <source>
        <dbReference type="Pfam" id="PF03088"/>
    </source>
</evidence>
<dbReference type="GO" id="GO:0005773">
    <property type="term" value="C:vacuole"/>
    <property type="evidence" value="ECO:0007669"/>
    <property type="project" value="UniProtKB-SubCell"/>
</dbReference>
<comment type="subcellular location">
    <subcellularLocation>
        <location evidence="1">Vacuole</location>
    </subcellularLocation>
</comment>
<reference evidence="6" key="1">
    <citation type="submission" date="2022-04" db="EMBL/GenBank/DDBJ databases">
        <title>A functionally conserved STORR gene fusion in Papaver species that diverged 16.8 million years ago.</title>
        <authorList>
            <person name="Catania T."/>
        </authorList>
    </citation>
    <scope>NUCLEOTIDE SEQUENCE</scope>
    <source>
        <strain evidence="6">S-188037</strain>
    </source>
</reference>
<dbReference type="AlphaFoldDB" id="A0AAD4SMC5"/>
<dbReference type="GO" id="GO:0016787">
    <property type="term" value="F:hydrolase activity"/>
    <property type="evidence" value="ECO:0007669"/>
    <property type="project" value="TreeGrafter"/>
</dbReference>
<protein>
    <recommendedName>
        <fullName evidence="5">Strictosidine synthase conserved region domain-containing protein</fullName>
    </recommendedName>
</protein>
<dbReference type="InterPro" id="IPR011042">
    <property type="entry name" value="6-blade_b-propeller_TolB-like"/>
</dbReference>
<gene>
    <name evidence="6" type="ORF">MKW98_014985</name>
</gene>
<evidence type="ECO:0000313" key="6">
    <source>
        <dbReference type="EMBL" id="KAI3914378.1"/>
    </source>
</evidence>
<evidence type="ECO:0000256" key="1">
    <source>
        <dbReference type="ARBA" id="ARBA00004116"/>
    </source>
</evidence>
<comment type="similarity">
    <text evidence="2">Belongs to the strictosidine synthase family.</text>
</comment>
<dbReference type="SUPFAM" id="SSF63829">
    <property type="entry name" value="Calcium-dependent phosphotriesterase"/>
    <property type="match status" value="1"/>
</dbReference>
<keyword evidence="7" id="KW-1185">Reference proteome</keyword>
<dbReference type="PANTHER" id="PTHR10426">
    <property type="entry name" value="STRICTOSIDINE SYNTHASE-RELATED"/>
    <property type="match status" value="1"/>
</dbReference>
<organism evidence="6 7">
    <name type="scientific">Papaver atlanticum</name>
    <dbReference type="NCBI Taxonomy" id="357466"/>
    <lineage>
        <taxon>Eukaryota</taxon>
        <taxon>Viridiplantae</taxon>
        <taxon>Streptophyta</taxon>
        <taxon>Embryophyta</taxon>
        <taxon>Tracheophyta</taxon>
        <taxon>Spermatophyta</taxon>
        <taxon>Magnoliopsida</taxon>
        <taxon>Ranunculales</taxon>
        <taxon>Papaveraceae</taxon>
        <taxon>Papaveroideae</taxon>
        <taxon>Papaver</taxon>
    </lineage>
</organism>
<name>A0AAD4SMC5_9MAGN</name>
<evidence type="ECO:0000313" key="7">
    <source>
        <dbReference type="Proteomes" id="UP001202328"/>
    </source>
</evidence>
<dbReference type="InterPro" id="IPR018119">
    <property type="entry name" value="Strictosidine_synth_cons-reg"/>
</dbReference>
<evidence type="ECO:0000256" key="4">
    <source>
        <dbReference type="ARBA" id="ARBA00023180"/>
    </source>
</evidence>
<dbReference type="Gene3D" id="2.120.10.30">
    <property type="entry name" value="TolB, C-terminal domain"/>
    <property type="match status" value="1"/>
</dbReference>
<dbReference type="Proteomes" id="UP001202328">
    <property type="component" value="Unassembled WGS sequence"/>
</dbReference>
<evidence type="ECO:0000256" key="3">
    <source>
        <dbReference type="ARBA" id="ARBA00022554"/>
    </source>
</evidence>
<proteinExistence type="inferred from homology"/>
<dbReference type="EMBL" id="JAJJMB010009331">
    <property type="protein sequence ID" value="KAI3914378.1"/>
    <property type="molecule type" value="Genomic_DNA"/>
</dbReference>
<sequence>MICNRYLFAFTGVVLFAFLLQTFLISNSPIDYPQVLELPPSSLSHADVPWNNHLQRVIKLGQGCLKQPEDIAVDKEGVVYTATRDGWIKKIHTNGTCEDWKFIGGDTLLGITMSITNEGDVFVCDADKGLLKVNEEGVTVLASEVNGSKISFADDVIEATDGSIYFSDASTKFGLHNWYLDTLEAKPNGRILKYNPSTRKTMILIDGLCFPNGVALSRDQHFLVFCESWRFRCLKYWLKGENKGKLEVFIDNLPGGPDNINLAPDGSFWIALLPLAPKGLEFIHKWPILKYIVAQFPTLPDSLRVGKRSMVVNAAADGKKIIRKFDDEGAKVIPFLTSPVEFEDHLYLGSLGTNFVGKLWLNDQLE</sequence>
<dbReference type="PANTHER" id="PTHR10426:SF68">
    <property type="entry name" value="OS07G0614000 PROTEIN"/>
    <property type="match status" value="1"/>
</dbReference>
<feature type="domain" description="Strictosidine synthase conserved region" evidence="5">
    <location>
        <begin position="157"/>
        <end position="241"/>
    </location>
</feature>
<comment type="caution">
    <text evidence="6">The sequence shown here is derived from an EMBL/GenBank/DDBJ whole genome shotgun (WGS) entry which is preliminary data.</text>
</comment>
<dbReference type="GO" id="GO:0012505">
    <property type="term" value="C:endomembrane system"/>
    <property type="evidence" value="ECO:0007669"/>
    <property type="project" value="TreeGrafter"/>
</dbReference>
<dbReference type="FunFam" id="2.120.10.30:FF:000066">
    <property type="entry name" value="ABC transporter permease protein"/>
    <property type="match status" value="1"/>
</dbReference>
<dbReference type="Pfam" id="PF20067">
    <property type="entry name" value="SSL_N"/>
    <property type="match status" value="1"/>
</dbReference>
<accession>A0AAD4SMC5</accession>